<gene>
    <name evidence="1" type="ORF">EVAR_67107_1</name>
</gene>
<organism evidence="1 2">
    <name type="scientific">Eumeta variegata</name>
    <name type="common">Bagworm moth</name>
    <name type="synonym">Eumeta japonica</name>
    <dbReference type="NCBI Taxonomy" id="151549"/>
    <lineage>
        <taxon>Eukaryota</taxon>
        <taxon>Metazoa</taxon>
        <taxon>Ecdysozoa</taxon>
        <taxon>Arthropoda</taxon>
        <taxon>Hexapoda</taxon>
        <taxon>Insecta</taxon>
        <taxon>Pterygota</taxon>
        <taxon>Neoptera</taxon>
        <taxon>Endopterygota</taxon>
        <taxon>Lepidoptera</taxon>
        <taxon>Glossata</taxon>
        <taxon>Ditrysia</taxon>
        <taxon>Tineoidea</taxon>
        <taxon>Psychidae</taxon>
        <taxon>Oiketicinae</taxon>
        <taxon>Eumeta</taxon>
    </lineage>
</organism>
<protein>
    <submittedName>
        <fullName evidence="1">Uncharacterized protein</fullName>
    </submittedName>
</protein>
<reference evidence="1 2" key="1">
    <citation type="journal article" date="2019" name="Commun. Biol.">
        <title>The bagworm genome reveals a unique fibroin gene that provides high tensile strength.</title>
        <authorList>
            <person name="Kono N."/>
            <person name="Nakamura H."/>
            <person name="Ohtoshi R."/>
            <person name="Tomita M."/>
            <person name="Numata K."/>
            <person name="Arakawa K."/>
        </authorList>
    </citation>
    <scope>NUCLEOTIDE SEQUENCE [LARGE SCALE GENOMIC DNA]</scope>
</reference>
<accession>A0A4C1ZFY0</accession>
<evidence type="ECO:0000313" key="2">
    <source>
        <dbReference type="Proteomes" id="UP000299102"/>
    </source>
</evidence>
<comment type="caution">
    <text evidence="1">The sequence shown here is derived from an EMBL/GenBank/DDBJ whole genome shotgun (WGS) entry which is preliminary data.</text>
</comment>
<dbReference type="EMBL" id="BGZK01001878">
    <property type="protein sequence ID" value="GBP87711.1"/>
    <property type="molecule type" value="Genomic_DNA"/>
</dbReference>
<sequence>MASVEIANPTTYLGDVECTHRDPTETTNTCRREELLDVLGVLVRSPAGISLKRFRSSCSPKNATSTTSSLRPASHIKAAQSRRLVANRGALQNLLSRRHNKLRGDLSYSWVAQPDAVWTAVCEPVASI</sequence>
<name>A0A4C1ZFY0_EUMVA</name>
<dbReference type="AlphaFoldDB" id="A0A4C1ZFY0"/>
<dbReference type="Proteomes" id="UP000299102">
    <property type="component" value="Unassembled WGS sequence"/>
</dbReference>
<evidence type="ECO:0000313" key="1">
    <source>
        <dbReference type="EMBL" id="GBP87711.1"/>
    </source>
</evidence>
<keyword evidence="2" id="KW-1185">Reference proteome</keyword>
<proteinExistence type="predicted"/>